<feature type="transmembrane region" description="Helical" evidence="11">
    <location>
        <begin position="216"/>
        <end position="238"/>
    </location>
</feature>
<evidence type="ECO:0000313" key="15">
    <source>
        <dbReference type="Proteomes" id="UP000177870"/>
    </source>
</evidence>
<feature type="transmembrane region" description="Helical" evidence="11">
    <location>
        <begin position="24"/>
        <end position="44"/>
    </location>
</feature>
<evidence type="ECO:0000256" key="10">
    <source>
        <dbReference type="PIRNR" id="PIRNR003097"/>
    </source>
</evidence>
<accession>A0A1D8TNV0</accession>
<evidence type="ECO:0000256" key="7">
    <source>
        <dbReference type="ARBA" id="ARBA00022989"/>
    </source>
</evidence>
<dbReference type="Proteomes" id="UP000177870">
    <property type="component" value="Chromosome"/>
</dbReference>
<dbReference type="InterPro" id="IPR004513">
    <property type="entry name" value="FtsX"/>
</dbReference>
<keyword evidence="9 10" id="KW-0131">Cell cycle</keyword>
<dbReference type="AlphaFoldDB" id="A0A1D8TNV0"/>
<comment type="similarity">
    <text evidence="2 10">Belongs to the ABC-4 integral membrane protein family. FtsX subfamily.</text>
</comment>
<evidence type="ECO:0000259" key="12">
    <source>
        <dbReference type="Pfam" id="PF02687"/>
    </source>
</evidence>
<evidence type="ECO:0000256" key="4">
    <source>
        <dbReference type="ARBA" id="ARBA00022475"/>
    </source>
</evidence>
<keyword evidence="5 10" id="KW-0132">Cell division</keyword>
<evidence type="ECO:0000313" key="14">
    <source>
        <dbReference type="EMBL" id="AOW99319.1"/>
    </source>
</evidence>
<dbReference type="GO" id="GO:0005886">
    <property type="term" value="C:plasma membrane"/>
    <property type="evidence" value="ECO:0007669"/>
    <property type="project" value="UniProtKB-SubCell"/>
</dbReference>
<keyword evidence="7 11" id="KW-1133">Transmembrane helix</keyword>
<dbReference type="InterPro" id="IPR040690">
    <property type="entry name" value="FtsX_ECD"/>
</dbReference>
<dbReference type="EMBL" id="CP017599">
    <property type="protein sequence ID" value="AOW99319.1"/>
    <property type="molecule type" value="Genomic_DNA"/>
</dbReference>
<evidence type="ECO:0000256" key="6">
    <source>
        <dbReference type="ARBA" id="ARBA00022692"/>
    </source>
</evidence>
<dbReference type="KEGG" id="mpro:BJP34_07470"/>
<comment type="subcellular location">
    <subcellularLocation>
        <location evidence="1">Cell membrane</location>
        <topology evidence="1">Multi-pass membrane protein</topology>
    </subcellularLocation>
</comment>
<dbReference type="Gene3D" id="3.30.70.3040">
    <property type="match status" value="1"/>
</dbReference>
<evidence type="ECO:0000256" key="3">
    <source>
        <dbReference type="ARBA" id="ARBA00021907"/>
    </source>
</evidence>
<dbReference type="OrthoDB" id="9813411at2"/>
<dbReference type="Pfam" id="PF02687">
    <property type="entry name" value="FtsX"/>
    <property type="match status" value="1"/>
</dbReference>
<evidence type="ECO:0000256" key="1">
    <source>
        <dbReference type="ARBA" id="ARBA00004651"/>
    </source>
</evidence>
<evidence type="ECO:0000256" key="9">
    <source>
        <dbReference type="ARBA" id="ARBA00023306"/>
    </source>
</evidence>
<protein>
    <recommendedName>
        <fullName evidence="3 10">Cell division protein FtsX</fullName>
    </recommendedName>
</protein>
<keyword evidence="8 10" id="KW-0472">Membrane</keyword>
<evidence type="ECO:0000256" key="8">
    <source>
        <dbReference type="ARBA" id="ARBA00023136"/>
    </source>
</evidence>
<keyword evidence="4 10" id="KW-1003">Cell membrane</keyword>
<feature type="domain" description="ABC3 transporter permease C-terminal" evidence="12">
    <location>
        <begin position="175"/>
        <end position="288"/>
    </location>
</feature>
<dbReference type="STRING" id="1458985.BJP34_07470"/>
<feature type="transmembrane region" description="Helical" evidence="11">
    <location>
        <begin position="169"/>
        <end position="196"/>
    </location>
</feature>
<evidence type="ECO:0000256" key="11">
    <source>
        <dbReference type="SAM" id="Phobius"/>
    </source>
</evidence>
<dbReference type="RefSeq" id="WP_070391805.1">
    <property type="nucleotide sequence ID" value="NZ_CP017599.1"/>
</dbReference>
<dbReference type="PANTHER" id="PTHR47755">
    <property type="entry name" value="CELL DIVISION PROTEIN FTSX"/>
    <property type="match status" value="1"/>
</dbReference>
<feature type="transmembrane region" description="Helical" evidence="11">
    <location>
        <begin position="271"/>
        <end position="296"/>
    </location>
</feature>
<dbReference type="PIRSF" id="PIRSF003097">
    <property type="entry name" value="FtsX"/>
    <property type="match status" value="1"/>
</dbReference>
<proteinExistence type="inferred from homology"/>
<reference evidence="15" key="1">
    <citation type="submission" date="2016-10" db="EMBL/GenBank/DDBJ databases">
        <title>Comparative genomics uncovers the prolific and rare metabolic potential of the cyanobacterial genus Moorea.</title>
        <authorList>
            <person name="Leao T."/>
            <person name="Castelao G."/>
            <person name="Korobeynikov A."/>
            <person name="Monroe E.A."/>
            <person name="Podell S."/>
            <person name="Glukhov E."/>
            <person name="Allen E."/>
            <person name="Gerwick W.H."/>
            <person name="Gerwick L."/>
        </authorList>
    </citation>
    <scope>NUCLEOTIDE SEQUENCE [LARGE SCALE GENOMIC DNA]</scope>
    <source>
        <strain evidence="15">PAL-8-15-08-1</strain>
    </source>
</reference>
<keyword evidence="6 11" id="KW-0812">Transmembrane</keyword>
<feature type="domain" description="FtsX extracellular" evidence="13">
    <location>
        <begin position="61"/>
        <end position="152"/>
    </location>
</feature>
<sequence length="303" mass="33104">MFKFLTQLDYLLRETFLGLQRGGWINWAAVSTVTVLLFLFGISWQASWQLGGLLNQLGNQLEVAVYLEPGAEAEMVLPAVQKLPKVMAVQTISKEKAWASLVEELGISDIAAATEQLEGNPLVDELKVKVSKPKDVLILAQQLSQLPGIDQVQYMDQTLKQMRQLHHGLGWVSLIITTILSLTAVAVVTTTMRLIVIARRQEIEIMQLVGATRSWIYLPFMLQGITFGVAGAVLAWVLLIGLRQFLTNLLATGPDFIEFIATVVPPDPLKIVVLPLLLLILGGSVGLLGSCLAVSLETIAIGK</sequence>
<dbReference type="Pfam" id="PF18075">
    <property type="entry name" value="FtsX_ECD"/>
    <property type="match status" value="1"/>
</dbReference>
<organism evidence="14 15">
    <name type="scientific">Moorena producens PAL-8-15-08-1</name>
    <dbReference type="NCBI Taxonomy" id="1458985"/>
    <lineage>
        <taxon>Bacteria</taxon>
        <taxon>Bacillati</taxon>
        <taxon>Cyanobacteriota</taxon>
        <taxon>Cyanophyceae</taxon>
        <taxon>Coleofasciculales</taxon>
        <taxon>Coleofasciculaceae</taxon>
        <taxon>Moorena</taxon>
    </lineage>
</organism>
<dbReference type="GO" id="GO:0051301">
    <property type="term" value="P:cell division"/>
    <property type="evidence" value="ECO:0007669"/>
    <property type="project" value="UniProtKB-KW"/>
</dbReference>
<gene>
    <name evidence="14" type="ORF">BJP34_07470</name>
</gene>
<name>A0A1D8TNV0_9CYAN</name>
<evidence type="ECO:0000259" key="13">
    <source>
        <dbReference type="Pfam" id="PF18075"/>
    </source>
</evidence>
<evidence type="ECO:0000256" key="2">
    <source>
        <dbReference type="ARBA" id="ARBA00007379"/>
    </source>
</evidence>
<dbReference type="PANTHER" id="PTHR47755:SF1">
    <property type="entry name" value="CELL DIVISION PROTEIN FTSX"/>
    <property type="match status" value="1"/>
</dbReference>
<evidence type="ECO:0000256" key="5">
    <source>
        <dbReference type="ARBA" id="ARBA00022618"/>
    </source>
</evidence>
<dbReference type="InterPro" id="IPR003838">
    <property type="entry name" value="ABC3_permease_C"/>
</dbReference>